<reference evidence="2 3" key="1">
    <citation type="journal article" date="2020" name="Cell">
        <title>Large-Scale Comparative Analyses of Tick Genomes Elucidate Their Genetic Diversity and Vector Capacities.</title>
        <authorList>
            <consortium name="Tick Genome and Microbiome Consortium (TIGMIC)"/>
            <person name="Jia N."/>
            <person name="Wang J."/>
            <person name="Shi W."/>
            <person name="Du L."/>
            <person name="Sun Y."/>
            <person name="Zhan W."/>
            <person name="Jiang J.F."/>
            <person name="Wang Q."/>
            <person name="Zhang B."/>
            <person name="Ji P."/>
            <person name="Bell-Sakyi L."/>
            <person name="Cui X.M."/>
            <person name="Yuan T.T."/>
            <person name="Jiang B.G."/>
            <person name="Yang W.F."/>
            <person name="Lam T.T."/>
            <person name="Chang Q.C."/>
            <person name="Ding S.J."/>
            <person name="Wang X.J."/>
            <person name="Zhu J.G."/>
            <person name="Ruan X.D."/>
            <person name="Zhao L."/>
            <person name="Wei J.T."/>
            <person name="Ye R.Z."/>
            <person name="Que T.C."/>
            <person name="Du C.H."/>
            <person name="Zhou Y.H."/>
            <person name="Cheng J.X."/>
            <person name="Dai P.F."/>
            <person name="Guo W.B."/>
            <person name="Han X.H."/>
            <person name="Huang E.J."/>
            <person name="Li L.F."/>
            <person name="Wei W."/>
            <person name="Gao Y.C."/>
            <person name="Liu J.Z."/>
            <person name="Shao H.Z."/>
            <person name="Wang X."/>
            <person name="Wang C.C."/>
            <person name="Yang T.C."/>
            <person name="Huo Q.B."/>
            <person name="Li W."/>
            <person name="Chen H.Y."/>
            <person name="Chen S.E."/>
            <person name="Zhou L.G."/>
            <person name="Ni X.B."/>
            <person name="Tian J.H."/>
            <person name="Sheng Y."/>
            <person name="Liu T."/>
            <person name="Pan Y.S."/>
            <person name="Xia L.Y."/>
            <person name="Li J."/>
            <person name="Zhao F."/>
            <person name="Cao W.C."/>
        </authorList>
    </citation>
    <scope>NUCLEOTIDE SEQUENCE [LARGE SCALE GENOMIC DNA]</scope>
    <source>
        <strain evidence="2">HaeL-2018</strain>
    </source>
</reference>
<feature type="compositionally biased region" description="Polar residues" evidence="1">
    <location>
        <begin position="51"/>
        <end position="66"/>
    </location>
</feature>
<dbReference type="InterPro" id="IPR011333">
    <property type="entry name" value="SKP1/BTB/POZ_sf"/>
</dbReference>
<dbReference type="EMBL" id="JABSTR010000004">
    <property type="protein sequence ID" value="KAH9367949.1"/>
    <property type="molecule type" value="Genomic_DNA"/>
</dbReference>
<name>A0A9J6FXY6_HAELO</name>
<evidence type="ECO:0000313" key="2">
    <source>
        <dbReference type="EMBL" id="KAH9367949.1"/>
    </source>
</evidence>
<dbReference type="PANTHER" id="PTHR45774">
    <property type="entry name" value="BTB/POZ DOMAIN-CONTAINING"/>
    <property type="match status" value="1"/>
</dbReference>
<evidence type="ECO:0008006" key="4">
    <source>
        <dbReference type="Google" id="ProtNLM"/>
    </source>
</evidence>
<evidence type="ECO:0000256" key="1">
    <source>
        <dbReference type="SAM" id="MobiDB-lite"/>
    </source>
</evidence>
<feature type="region of interest" description="Disordered" evidence="1">
    <location>
        <begin position="218"/>
        <end position="237"/>
    </location>
</feature>
<dbReference type="GO" id="GO:0005829">
    <property type="term" value="C:cytosol"/>
    <property type="evidence" value="ECO:0007669"/>
    <property type="project" value="TreeGrafter"/>
</dbReference>
<comment type="caution">
    <text evidence="2">The sequence shown here is derived from an EMBL/GenBank/DDBJ whole genome shotgun (WGS) entry which is preliminary data.</text>
</comment>
<dbReference type="OrthoDB" id="6415400at2759"/>
<dbReference type="Proteomes" id="UP000821853">
    <property type="component" value="Chromosome 2"/>
</dbReference>
<dbReference type="AlphaFoldDB" id="A0A9J6FXY6"/>
<evidence type="ECO:0000313" key="3">
    <source>
        <dbReference type="Proteomes" id="UP000821853"/>
    </source>
</evidence>
<dbReference type="Gene3D" id="3.30.710.10">
    <property type="entry name" value="Potassium Channel Kv1.1, Chain A"/>
    <property type="match status" value="1"/>
</dbReference>
<keyword evidence="3" id="KW-1185">Reference proteome</keyword>
<accession>A0A9J6FXY6</accession>
<dbReference type="PANTHER" id="PTHR45774:SF4">
    <property type="entry name" value="AXUNDEAD, ISOFORM F"/>
    <property type="match status" value="1"/>
</dbReference>
<proteinExistence type="predicted"/>
<feature type="compositionally biased region" description="Basic residues" evidence="1">
    <location>
        <begin position="153"/>
        <end position="167"/>
    </location>
</feature>
<dbReference type="GO" id="GO:0022008">
    <property type="term" value="P:neurogenesis"/>
    <property type="evidence" value="ECO:0007669"/>
    <property type="project" value="TreeGrafter"/>
</dbReference>
<dbReference type="VEuPathDB" id="VectorBase:HLOH_044494"/>
<gene>
    <name evidence="2" type="ORF">HPB48_017584</name>
</gene>
<organism evidence="2 3">
    <name type="scientific">Haemaphysalis longicornis</name>
    <name type="common">Bush tick</name>
    <dbReference type="NCBI Taxonomy" id="44386"/>
    <lineage>
        <taxon>Eukaryota</taxon>
        <taxon>Metazoa</taxon>
        <taxon>Ecdysozoa</taxon>
        <taxon>Arthropoda</taxon>
        <taxon>Chelicerata</taxon>
        <taxon>Arachnida</taxon>
        <taxon>Acari</taxon>
        <taxon>Parasitiformes</taxon>
        <taxon>Ixodida</taxon>
        <taxon>Ixodoidea</taxon>
        <taxon>Ixodidae</taxon>
        <taxon>Haemaphysalinae</taxon>
        <taxon>Haemaphysalis</taxon>
    </lineage>
</organism>
<protein>
    <recommendedName>
        <fullName evidence="4">BTB domain-containing protein</fullName>
    </recommendedName>
</protein>
<feature type="region of interest" description="Disordered" evidence="1">
    <location>
        <begin position="51"/>
        <end position="76"/>
    </location>
</feature>
<feature type="region of interest" description="Disordered" evidence="1">
    <location>
        <begin position="128"/>
        <end position="167"/>
    </location>
</feature>
<sequence length="544" mass="60073">MRERQRAICRVPNLKCHLWPRDFFRSHGKRLRVLAAWQLVFRVRAHEKAATTASNSGHVATATRSSPPLPPPDVVPEDRSRVKIIIPDGRQISGFGYGCISSCRARAKPLHADRPSAVLLLFLPARGQRERRRHREHQRQPEPGTFKSSPSGPRHRRYRPAPRPRRARLRTCRSCGWPTRLPTCASLWDRKTAPRARSRCMPPCCGLVPCSRRGLKRGTGAEDCGGGPGADGRPQGGAAVERNAVTARDPMRTLRVVWDNPNVFEKMLLFLYNRDVRLDCVPTALELLRLSQAFVVPGLFSVCLRYVGDQVDLHSALAVLTRLCEVSGGGGDGGSGGGSAIVDSQQNLLNETRARCLEVVDRHAERLLADVAFERLPHALVALVLARDSLWLRSELSAAEGADRWATAECLRRGQIATASSKRVALGDAVYLVRHFRLGRDNFRRGPALLGDDEAALVLDFMDGKICEAQLTPNLRANLALRERLSLPPPTLALPPSSPPAECELRAAPGQLRSQTMARTRKSTSAKMRKCAADILWTVVSILD</sequence>